<evidence type="ECO:0000313" key="2">
    <source>
        <dbReference type="Proteomes" id="UP000587367"/>
    </source>
</evidence>
<organism evidence="1 2">
    <name type="scientific">Chryseobacterium sediminis</name>
    <dbReference type="NCBI Taxonomy" id="1679494"/>
    <lineage>
        <taxon>Bacteria</taxon>
        <taxon>Pseudomonadati</taxon>
        <taxon>Bacteroidota</taxon>
        <taxon>Flavobacteriia</taxon>
        <taxon>Flavobacteriales</taxon>
        <taxon>Weeksellaceae</taxon>
        <taxon>Chryseobacterium group</taxon>
        <taxon>Chryseobacterium</taxon>
    </lineage>
</organism>
<protein>
    <recommendedName>
        <fullName evidence="3">Transposase</fullName>
    </recommendedName>
</protein>
<name>A0ABR6Q072_9FLAO</name>
<dbReference type="Proteomes" id="UP000587367">
    <property type="component" value="Unassembled WGS sequence"/>
</dbReference>
<accession>A0ABR6Q072</accession>
<evidence type="ECO:0000313" key="1">
    <source>
        <dbReference type="EMBL" id="MBB6331371.1"/>
    </source>
</evidence>
<proteinExistence type="predicted"/>
<gene>
    <name evidence="1" type="ORF">HNP24_002321</name>
</gene>
<reference evidence="1 2" key="1">
    <citation type="submission" date="2020-08" db="EMBL/GenBank/DDBJ databases">
        <title>Functional genomics of gut bacteria from endangered species of beetles.</title>
        <authorList>
            <person name="Carlos-Shanley C."/>
        </authorList>
    </citation>
    <scope>NUCLEOTIDE SEQUENCE [LARGE SCALE GENOMIC DNA]</scope>
    <source>
        <strain evidence="1 2">S00068</strain>
    </source>
</reference>
<keyword evidence="2" id="KW-1185">Reference proteome</keyword>
<sequence>MAVFNIESSYSFFVYMTKDSILMDKPGFWQIHIKNYLCKNFGFQYFGMKRESGVTPGLSPQL</sequence>
<dbReference type="EMBL" id="JACHKS010000001">
    <property type="protein sequence ID" value="MBB6331371.1"/>
    <property type="molecule type" value="Genomic_DNA"/>
</dbReference>
<comment type="caution">
    <text evidence="1">The sequence shown here is derived from an EMBL/GenBank/DDBJ whole genome shotgun (WGS) entry which is preliminary data.</text>
</comment>
<evidence type="ECO:0008006" key="3">
    <source>
        <dbReference type="Google" id="ProtNLM"/>
    </source>
</evidence>